<gene>
    <name evidence="11" type="ORF">O3P69_000827</name>
</gene>
<keyword evidence="5" id="KW-0472">Membrane</keyword>
<dbReference type="SMART" id="SM00409">
    <property type="entry name" value="IG"/>
    <property type="match status" value="3"/>
</dbReference>
<evidence type="ECO:0000313" key="11">
    <source>
        <dbReference type="EMBL" id="KAK8402750.1"/>
    </source>
</evidence>
<evidence type="ECO:0000256" key="3">
    <source>
        <dbReference type="ARBA" id="ARBA00022729"/>
    </source>
</evidence>
<dbReference type="InterPro" id="IPR036179">
    <property type="entry name" value="Ig-like_dom_sf"/>
</dbReference>
<dbReference type="PANTHER" id="PTHR12231">
    <property type="entry name" value="CTX-RELATED TYPE I TRANSMEMBRANE PROTEIN"/>
    <property type="match status" value="1"/>
</dbReference>
<protein>
    <recommendedName>
        <fullName evidence="10">Ig-like domain-containing protein</fullName>
    </recommendedName>
</protein>
<comment type="caution">
    <text evidence="11">The sequence shown here is derived from an EMBL/GenBank/DDBJ whole genome shotgun (WGS) entry which is preliminary data.</text>
</comment>
<keyword evidence="12" id="KW-1185">Reference proteome</keyword>
<feature type="domain" description="Ig-like" evidence="10">
    <location>
        <begin position="202"/>
        <end position="297"/>
    </location>
</feature>
<keyword evidence="2" id="KW-1003">Cell membrane</keyword>
<evidence type="ECO:0000256" key="1">
    <source>
        <dbReference type="ARBA" id="ARBA00004236"/>
    </source>
</evidence>
<accession>A0AAW0UW25</accession>
<dbReference type="Proteomes" id="UP001487740">
    <property type="component" value="Unassembled WGS sequence"/>
</dbReference>
<dbReference type="Pfam" id="PF07679">
    <property type="entry name" value="I-set"/>
    <property type="match status" value="2"/>
</dbReference>
<dbReference type="GO" id="GO:0005886">
    <property type="term" value="C:plasma membrane"/>
    <property type="evidence" value="ECO:0007669"/>
    <property type="project" value="UniProtKB-SubCell"/>
</dbReference>
<dbReference type="InterPro" id="IPR051170">
    <property type="entry name" value="Neural/epithelial_adhesion"/>
</dbReference>
<evidence type="ECO:0000256" key="6">
    <source>
        <dbReference type="ARBA" id="ARBA00023157"/>
    </source>
</evidence>
<dbReference type="InterPro" id="IPR013783">
    <property type="entry name" value="Ig-like_fold"/>
</dbReference>
<proteinExistence type="predicted"/>
<dbReference type="FunFam" id="2.60.40.10:FF:000328">
    <property type="entry name" value="CLUMA_CG000981, isoform A"/>
    <property type="match status" value="1"/>
</dbReference>
<evidence type="ECO:0000256" key="8">
    <source>
        <dbReference type="ARBA" id="ARBA00023319"/>
    </source>
</evidence>
<evidence type="ECO:0000256" key="4">
    <source>
        <dbReference type="ARBA" id="ARBA00022737"/>
    </source>
</evidence>
<keyword evidence="8" id="KW-0393">Immunoglobulin domain</keyword>
<evidence type="ECO:0000256" key="9">
    <source>
        <dbReference type="SAM" id="MobiDB-lite"/>
    </source>
</evidence>
<dbReference type="EMBL" id="JARAKH010000007">
    <property type="protein sequence ID" value="KAK8402750.1"/>
    <property type="molecule type" value="Genomic_DNA"/>
</dbReference>
<dbReference type="InterPro" id="IPR003598">
    <property type="entry name" value="Ig_sub2"/>
</dbReference>
<evidence type="ECO:0000256" key="7">
    <source>
        <dbReference type="ARBA" id="ARBA00023180"/>
    </source>
</evidence>
<reference evidence="11 12" key="1">
    <citation type="submission" date="2023-03" db="EMBL/GenBank/DDBJ databases">
        <title>High-quality genome of Scylla paramamosain provides insights in environmental adaptation.</title>
        <authorList>
            <person name="Zhang L."/>
        </authorList>
    </citation>
    <scope>NUCLEOTIDE SEQUENCE [LARGE SCALE GENOMIC DNA]</scope>
    <source>
        <strain evidence="11">LZ_2023a</strain>
        <tissue evidence="11">Muscle</tissue>
    </source>
</reference>
<dbReference type="AlphaFoldDB" id="A0AAW0UW25"/>
<feature type="region of interest" description="Disordered" evidence="9">
    <location>
        <begin position="371"/>
        <end position="394"/>
    </location>
</feature>
<dbReference type="PANTHER" id="PTHR12231:SF157">
    <property type="entry name" value="DPR-INTERACTING PROTEIN EPSILON-RELATED"/>
    <property type="match status" value="1"/>
</dbReference>
<dbReference type="Gene3D" id="2.60.40.10">
    <property type="entry name" value="Immunoglobulins"/>
    <property type="match status" value="3"/>
</dbReference>
<dbReference type="Pfam" id="PF13927">
    <property type="entry name" value="Ig_3"/>
    <property type="match status" value="1"/>
</dbReference>
<dbReference type="PROSITE" id="PS50835">
    <property type="entry name" value="IG_LIKE"/>
    <property type="match status" value="3"/>
</dbReference>
<comment type="subcellular location">
    <subcellularLocation>
        <location evidence="1">Cell membrane</location>
    </subcellularLocation>
</comment>
<name>A0AAW0UW25_SCYPA</name>
<evidence type="ECO:0000256" key="2">
    <source>
        <dbReference type="ARBA" id="ARBA00022475"/>
    </source>
</evidence>
<dbReference type="InterPro" id="IPR007110">
    <property type="entry name" value="Ig-like_dom"/>
</dbReference>
<evidence type="ECO:0000256" key="5">
    <source>
        <dbReference type="ARBA" id="ARBA00023136"/>
    </source>
</evidence>
<keyword evidence="3" id="KW-0732">Signal</keyword>
<feature type="domain" description="Ig-like" evidence="10">
    <location>
        <begin position="5"/>
        <end position="90"/>
    </location>
</feature>
<dbReference type="SUPFAM" id="SSF48726">
    <property type="entry name" value="Immunoglobulin"/>
    <property type="match status" value="3"/>
</dbReference>
<feature type="domain" description="Ig-like" evidence="10">
    <location>
        <begin position="107"/>
        <end position="198"/>
    </location>
</feature>
<evidence type="ECO:0000259" key="10">
    <source>
        <dbReference type="PROSITE" id="PS50835"/>
    </source>
</evidence>
<dbReference type="InterPro" id="IPR003599">
    <property type="entry name" value="Ig_sub"/>
</dbReference>
<keyword evidence="4" id="KW-0677">Repeat</keyword>
<sequence>MSEEPRFVEPIQNVTVAAGRDVKLSCVVDNLGTFKVAWIAFDKSAILTVQEHVITRNPRVNVTYDGHRTWTLHLSRVNATDAGTYMCQVNTIVAKSQFGILNVVVPPNIVDGKTSGDVMVQEGANITLECSATGTPMPTITWRREDHMKINLNKTYRVMEHTGPKLHLARVSRMDMAAYLCIARNGVPPIVSKRMQVSVDFPPMMSIPHQLVGAPLGYSITLECTIEAHPPALTYWTRGSGIMLHQGRKYYIMERKGDVPYRTHMKLTIKSLKPDDDFGEYKCVAKNSRGETEGVIKLYETEPPTPAPTNPPSYLDKLFKDYQQKTTNSVVGKGEGKATFVGLEEPREGIETDMSIGDGDFVERNELDHLEEGPHWDDDRQREVEARRERGRHEQSEYPMTNYFGSATPAGGGVGGCLKLQVLLPLLVLVQPSCLLLLL</sequence>
<dbReference type="GO" id="GO:0043005">
    <property type="term" value="C:neuron projection"/>
    <property type="evidence" value="ECO:0007669"/>
    <property type="project" value="TreeGrafter"/>
</dbReference>
<keyword evidence="6" id="KW-1015">Disulfide bond</keyword>
<evidence type="ECO:0000313" key="12">
    <source>
        <dbReference type="Proteomes" id="UP001487740"/>
    </source>
</evidence>
<organism evidence="11 12">
    <name type="scientific">Scylla paramamosain</name>
    <name type="common">Mud crab</name>
    <dbReference type="NCBI Taxonomy" id="85552"/>
    <lineage>
        <taxon>Eukaryota</taxon>
        <taxon>Metazoa</taxon>
        <taxon>Ecdysozoa</taxon>
        <taxon>Arthropoda</taxon>
        <taxon>Crustacea</taxon>
        <taxon>Multicrustacea</taxon>
        <taxon>Malacostraca</taxon>
        <taxon>Eumalacostraca</taxon>
        <taxon>Eucarida</taxon>
        <taxon>Decapoda</taxon>
        <taxon>Pleocyemata</taxon>
        <taxon>Brachyura</taxon>
        <taxon>Eubrachyura</taxon>
        <taxon>Portunoidea</taxon>
        <taxon>Portunidae</taxon>
        <taxon>Portuninae</taxon>
        <taxon>Scylla</taxon>
    </lineage>
</organism>
<dbReference type="InterPro" id="IPR013098">
    <property type="entry name" value="Ig_I-set"/>
</dbReference>
<dbReference type="SMART" id="SM00408">
    <property type="entry name" value="IGc2"/>
    <property type="match status" value="3"/>
</dbReference>
<keyword evidence="7" id="KW-0325">Glycoprotein</keyword>